<protein>
    <recommendedName>
        <fullName evidence="3">Sulfotransferase domain-containing protein</fullName>
    </recommendedName>
</protein>
<name>A0A410G212_9FLAO</name>
<dbReference type="EMBL" id="CP034951">
    <property type="protein sequence ID" value="QAA81279.1"/>
    <property type="molecule type" value="Genomic_DNA"/>
</dbReference>
<dbReference type="InterPro" id="IPR027417">
    <property type="entry name" value="P-loop_NTPase"/>
</dbReference>
<dbReference type="Gene3D" id="3.40.50.300">
    <property type="entry name" value="P-loop containing nucleotide triphosphate hydrolases"/>
    <property type="match status" value="1"/>
</dbReference>
<gene>
    <name evidence="1" type="ORF">EI546_05855</name>
</gene>
<organism evidence="1 2">
    <name type="scientific">Aequorivita ciconiae</name>
    <dbReference type="NCBI Taxonomy" id="2494375"/>
    <lineage>
        <taxon>Bacteria</taxon>
        <taxon>Pseudomonadati</taxon>
        <taxon>Bacteroidota</taxon>
        <taxon>Flavobacteriia</taxon>
        <taxon>Flavobacteriales</taxon>
        <taxon>Flavobacteriaceae</taxon>
        <taxon>Aequorivita</taxon>
    </lineage>
</organism>
<reference evidence="1 2" key="1">
    <citation type="submission" date="2019-01" db="EMBL/GenBank/DDBJ databases">
        <title>Complete genome sequencing of Aequorivita sp. H23M31.</title>
        <authorList>
            <person name="Bae J.-W."/>
        </authorList>
    </citation>
    <scope>NUCLEOTIDE SEQUENCE [LARGE SCALE GENOMIC DNA]</scope>
    <source>
        <strain evidence="1 2">H23M31</strain>
    </source>
</reference>
<keyword evidence="2" id="KW-1185">Reference proteome</keyword>
<dbReference type="AlphaFoldDB" id="A0A410G212"/>
<dbReference type="RefSeq" id="WP_128249667.1">
    <property type="nucleotide sequence ID" value="NZ_CP034951.1"/>
</dbReference>
<dbReference type="Proteomes" id="UP000285517">
    <property type="component" value="Chromosome"/>
</dbReference>
<proteinExistence type="predicted"/>
<evidence type="ECO:0000313" key="1">
    <source>
        <dbReference type="EMBL" id="QAA81279.1"/>
    </source>
</evidence>
<evidence type="ECO:0008006" key="3">
    <source>
        <dbReference type="Google" id="ProtNLM"/>
    </source>
</evidence>
<accession>A0A410G212</accession>
<dbReference type="SUPFAM" id="SSF52540">
    <property type="entry name" value="P-loop containing nucleoside triphosphate hydrolases"/>
    <property type="match status" value="1"/>
</dbReference>
<sequence length="324" mass="38025">MDITTIKRKFRHIFIQLPLSTKNYSFNDAIIITSDPRSGSTWLMEVFGKMPNSVINWEPLHPNKGVVPKHYNFGSRVFIEPANDSQALKDFFHDLLTMKTFTNWTARFIAFNEIFSSKYVITKFVRANGLLPWVTANLPLQHKPILLLRHPITTCSSQLQNFHRFERDALSAPYAEPTMYIAPDCFNNERYIENQSYINSLTSPLERQIALWCIDNKDVINHPKRDNWIMVYYENLVLNPEEEFSMILKNLNLPFSPEDFKKINFKKPSKTDSQKNYNSNPSIQLESFLNYFDNDYLKRIQDIFDYFGIVDYSAHSAYPINTTE</sequence>
<evidence type="ECO:0000313" key="2">
    <source>
        <dbReference type="Proteomes" id="UP000285517"/>
    </source>
</evidence>
<dbReference type="KEGG" id="aev:EI546_05855"/>
<dbReference type="Pfam" id="PF13469">
    <property type="entry name" value="Sulfotransfer_3"/>
    <property type="match status" value="1"/>
</dbReference>
<dbReference type="OrthoDB" id="981509at2"/>